<dbReference type="InterPro" id="IPR057654">
    <property type="entry name" value="Znf-CCCH_tandem"/>
</dbReference>
<dbReference type="PANTHER" id="PTHR37543">
    <property type="entry name" value="CCCH ZINC FINGER DNA BINDING PROTEIN (AFU_ORTHOLOGUE AFUA_5G12760)"/>
    <property type="match status" value="1"/>
</dbReference>
<organism evidence="4 5">
    <name type="scientific">Cladonia borealis</name>
    <dbReference type="NCBI Taxonomy" id="184061"/>
    <lineage>
        <taxon>Eukaryota</taxon>
        <taxon>Fungi</taxon>
        <taxon>Dikarya</taxon>
        <taxon>Ascomycota</taxon>
        <taxon>Pezizomycotina</taxon>
        <taxon>Lecanoromycetes</taxon>
        <taxon>OSLEUM clade</taxon>
        <taxon>Lecanoromycetidae</taxon>
        <taxon>Lecanorales</taxon>
        <taxon>Lecanorineae</taxon>
        <taxon>Cladoniaceae</taxon>
        <taxon>Cladonia</taxon>
    </lineage>
</organism>
<evidence type="ECO:0008006" key="6">
    <source>
        <dbReference type="Google" id="ProtNLM"/>
    </source>
</evidence>
<evidence type="ECO:0000256" key="1">
    <source>
        <dbReference type="SAM" id="MobiDB-lite"/>
    </source>
</evidence>
<gene>
    <name evidence="4" type="ORF">JMJ35_004498</name>
</gene>
<proteinExistence type="predicted"/>
<evidence type="ECO:0000313" key="4">
    <source>
        <dbReference type="EMBL" id="KAK0513512.1"/>
    </source>
</evidence>
<name>A0AA39R244_9LECA</name>
<dbReference type="Pfam" id="PF25543">
    <property type="entry name" value="zf-CCCH_tandem"/>
    <property type="match status" value="1"/>
</dbReference>
<evidence type="ECO:0000259" key="3">
    <source>
        <dbReference type="Pfam" id="PF25543"/>
    </source>
</evidence>
<dbReference type="InterPro" id="IPR057683">
    <property type="entry name" value="DUF7923"/>
</dbReference>
<feature type="domain" description="DUF7923" evidence="2">
    <location>
        <begin position="76"/>
        <end position="260"/>
    </location>
</feature>
<feature type="domain" description="Tandem CCCH zinc finger" evidence="3">
    <location>
        <begin position="389"/>
        <end position="437"/>
    </location>
</feature>
<evidence type="ECO:0000259" key="2">
    <source>
        <dbReference type="Pfam" id="PF25540"/>
    </source>
</evidence>
<evidence type="ECO:0000313" key="5">
    <source>
        <dbReference type="Proteomes" id="UP001166286"/>
    </source>
</evidence>
<dbReference type="PANTHER" id="PTHR37543:SF1">
    <property type="entry name" value="CCCH ZINC FINGER DNA BINDING PROTEIN (AFU_ORTHOLOGUE AFUA_5G12760)"/>
    <property type="match status" value="1"/>
</dbReference>
<reference evidence="4" key="1">
    <citation type="submission" date="2023-03" db="EMBL/GenBank/DDBJ databases">
        <title>Complete genome of Cladonia borealis.</title>
        <authorList>
            <person name="Park H."/>
        </authorList>
    </citation>
    <scope>NUCLEOTIDE SEQUENCE</scope>
    <source>
        <strain evidence="4">ANT050790</strain>
    </source>
</reference>
<dbReference type="AlphaFoldDB" id="A0AA39R244"/>
<sequence length="442" mass="50011">MMSCIVDFQQRWKELKVMDDGKNSLVEALIDEVLKLSERLGDTEMQLEREKDTSSMYHQRFRATDMELKDKQKEMDCNSFVLVLIDGDCMNFLDVLVKDAEAGGQEAAQLLRSRVLDYLRHKLPELQHDLEIVIRVYGNMNGLNKMYGDSNILEQREDFGRFVRGFNMGHPLCDFIDAGNGKECSDDKIREVFRLHVADIHCKHIIFGGSADNGYARMLGPYAGNETISQRITMLEGPSFAQELIKLIPKFKTTCFSTVFRDTKISPRVGSFSANSSNGTISRPQTWATTIAVKPAVPTGPRPAIPLTVSSHSPTFERRPSAEVEDPIPRNNKGQRVDIPLKFNQNLLGSIKARKYCNNHHLLGECPYYGEYGCRHEHGERLKGAQLNTLRYIARLTPCKAGLACEDPECFWGHKCVHANCNAVDCRFTSEMHNVDSKVANR</sequence>
<keyword evidence="5" id="KW-1185">Reference proteome</keyword>
<comment type="caution">
    <text evidence="4">The sequence shown here is derived from an EMBL/GenBank/DDBJ whole genome shotgun (WGS) entry which is preliminary data.</text>
</comment>
<dbReference type="Pfam" id="PF25540">
    <property type="entry name" value="DUF7923"/>
    <property type="match status" value="1"/>
</dbReference>
<dbReference type="EMBL" id="JAFEKC020000008">
    <property type="protein sequence ID" value="KAK0513512.1"/>
    <property type="molecule type" value="Genomic_DNA"/>
</dbReference>
<feature type="region of interest" description="Disordered" evidence="1">
    <location>
        <begin position="302"/>
        <end position="335"/>
    </location>
</feature>
<accession>A0AA39R244</accession>
<dbReference type="Proteomes" id="UP001166286">
    <property type="component" value="Unassembled WGS sequence"/>
</dbReference>
<protein>
    <recommendedName>
        <fullName evidence="6">CCCH zinc finger DNA binding protein</fullName>
    </recommendedName>
</protein>